<organism evidence="2 3">
    <name type="scientific">Micromonospora arborensis</name>
    <dbReference type="NCBI Taxonomy" id="2116518"/>
    <lineage>
        <taxon>Bacteria</taxon>
        <taxon>Bacillati</taxon>
        <taxon>Actinomycetota</taxon>
        <taxon>Actinomycetes</taxon>
        <taxon>Micromonosporales</taxon>
        <taxon>Micromonosporaceae</taxon>
        <taxon>Micromonospora</taxon>
    </lineage>
</organism>
<evidence type="ECO:0000313" key="2">
    <source>
        <dbReference type="EMBL" id="PYC67527.1"/>
    </source>
</evidence>
<proteinExistence type="predicted"/>
<dbReference type="Proteomes" id="UP000248333">
    <property type="component" value="Unassembled WGS sequence"/>
</dbReference>
<sequence>MTADRFGDVTVNVPWSSQEDLLLDVAAPTLDESVERGETESWFYLRETKEAKSYLRLKFRTQSPSVEARLRARISEAVGEAGRENLFEYRPYNKEHDWLGGAGALGLAESFWTETTPLALESLRATRGNRALRMALALDMLACSGVFLASRLPESVSRFGYRAGYLSYLATFEGYLLLIRDPEAARARHARRYDLNRDALRPRIRRLVEIMQDPDGDLDGLPEATLRYMNSLRSHLPPLQQGFDEGRFYLYATPRKDDFNKLTPAPDGLYRRPDLPWLADAPEAPVAGIHRAIADNPYYQGMIREDRRFQASRVAQAYGHWHLFRLGFLLSDRYTLCYLVARAFEEEFGLDAAELIRSVKPEAEVS</sequence>
<dbReference type="Pfam" id="PF14028">
    <property type="entry name" value="Lant_dehydr_C"/>
    <property type="match status" value="1"/>
</dbReference>
<evidence type="ECO:0000313" key="3">
    <source>
        <dbReference type="Proteomes" id="UP000248333"/>
    </source>
</evidence>
<evidence type="ECO:0000259" key="1">
    <source>
        <dbReference type="Pfam" id="PF14028"/>
    </source>
</evidence>
<accession>A0A318NF86</accession>
<dbReference type="AlphaFoldDB" id="A0A318NF86"/>
<dbReference type="EMBL" id="PYBV01000027">
    <property type="protein sequence ID" value="PYC67527.1"/>
    <property type="molecule type" value="Genomic_DNA"/>
</dbReference>
<dbReference type="OrthoDB" id="70280at2"/>
<comment type="caution">
    <text evidence="2">The sequence shown here is derived from an EMBL/GenBank/DDBJ whole genome shotgun (WGS) entry which is preliminary data.</text>
</comment>
<dbReference type="RefSeq" id="WP_110565432.1">
    <property type="nucleotide sequence ID" value="NZ_PYBV01000027.1"/>
</dbReference>
<reference evidence="2 3" key="1">
    <citation type="submission" date="2018-03" db="EMBL/GenBank/DDBJ databases">
        <title>Bioinformatic expansion and discovery of thiopeptide antibiotics.</title>
        <authorList>
            <person name="Schwalen C.J."/>
            <person name="Hudson G.A."/>
            <person name="Mitchell D.A."/>
        </authorList>
    </citation>
    <scope>NUCLEOTIDE SEQUENCE [LARGE SCALE GENOMIC DNA]</scope>
    <source>
        <strain evidence="2 3">NRRL 8041</strain>
    </source>
</reference>
<feature type="domain" description="Thiopeptide-type bacteriocin biosynthesis" evidence="1">
    <location>
        <begin position="17"/>
        <end position="343"/>
    </location>
</feature>
<keyword evidence="3" id="KW-1185">Reference proteome</keyword>
<name>A0A318NF86_9ACTN</name>
<dbReference type="InterPro" id="IPR023809">
    <property type="entry name" value="Thiopep_bacteriocin_synth_dom"/>
</dbReference>
<protein>
    <recommendedName>
        <fullName evidence="1">Thiopeptide-type bacteriocin biosynthesis domain-containing protein</fullName>
    </recommendedName>
</protein>
<gene>
    <name evidence="2" type="ORF">C7C45_21200</name>
</gene>